<reference evidence="2" key="1">
    <citation type="submission" date="2021-11" db="EMBL/GenBank/DDBJ databases">
        <authorList>
            <consortium name="Genoscope - CEA"/>
            <person name="William W."/>
        </authorList>
    </citation>
    <scope>NUCLEOTIDE SEQUENCE</scope>
</reference>
<dbReference type="Proteomes" id="UP000789595">
    <property type="component" value="Unassembled WGS sequence"/>
</dbReference>
<sequence length="322" mass="35043">MSPMLHTALFLLTGTQAYRAFELCGELQQSIAPPPANISSALARTLVLVVSGGEMHQRRVRPLACTWARRLPRWAVVSDECVEGLASVRTKSPAEWWAEATGLEDAPPPSLRGRGYGAAQTRWAVGLQYAALVTSTPLAVPVDTFVFSDDDGFVSTRGLALLRPPQSGFLAYLCYRNRKFKDDVEVDVPCGGGGWAFSATSVARVGPKAPGCFFHVGRGLPTNRHQNSHVLAYCLARDYDVRGTHEDRLCPDGAMEDCSEDPAIVHLPKRLFRKRPGVGFTLYLGCLLAATDAGRSNWQRPPVRLDSKQCVPCHAPTGGRGR</sequence>
<feature type="chain" id="PRO_5035169597" description="Hexosyltransferase" evidence="1">
    <location>
        <begin position="21"/>
        <end position="322"/>
    </location>
</feature>
<gene>
    <name evidence="2" type="ORF">PECAL_2P01250</name>
</gene>
<proteinExistence type="predicted"/>
<feature type="signal peptide" evidence="1">
    <location>
        <begin position="1"/>
        <end position="20"/>
    </location>
</feature>
<protein>
    <recommendedName>
        <fullName evidence="4">Hexosyltransferase</fullName>
    </recommendedName>
</protein>
<keyword evidence="3" id="KW-1185">Reference proteome</keyword>
<dbReference type="AlphaFoldDB" id="A0A8J2WVC5"/>
<evidence type="ECO:0008006" key="4">
    <source>
        <dbReference type="Google" id="ProtNLM"/>
    </source>
</evidence>
<evidence type="ECO:0000313" key="3">
    <source>
        <dbReference type="Proteomes" id="UP000789595"/>
    </source>
</evidence>
<comment type="caution">
    <text evidence="2">The sequence shown here is derived from an EMBL/GenBank/DDBJ whole genome shotgun (WGS) entry which is preliminary data.</text>
</comment>
<name>A0A8J2WVC5_9STRA</name>
<evidence type="ECO:0000313" key="2">
    <source>
        <dbReference type="EMBL" id="CAH0367120.1"/>
    </source>
</evidence>
<accession>A0A8J2WVC5</accession>
<dbReference type="EMBL" id="CAKKNE010000002">
    <property type="protein sequence ID" value="CAH0367120.1"/>
    <property type="molecule type" value="Genomic_DNA"/>
</dbReference>
<evidence type="ECO:0000256" key="1">
    <source>
        <dbReference type="SAM" id="SignalP"/>
    </source>
</evidence>
<dbReference type="Gene3D" id="3.90.550.50">
    <property type="match status" value="1"/>
</dbReference>
<keyword evidence="1" id="KW-0732">Signal</keyword>
<organism evidence="2 3">
    <name type="scientific">Pelagomonas calceolata</name>
    <dbReference type="NCBI Taxonomy" id="35677"/>
    <lineage>
        <taxon>Eukaryota</taxon>
        <taxon>Sar</taxon>
        <taxon>Stramenopiles</taxon>
        <taxon>Ochrophyta</taxon>
        <taxon>Pelagophyceae</taxon>
        <taxon>Pelagomonadales</taxon>
        <taxon>Pelagomonadaceae</taxon>
        <taxon>Pelagomonas</taxon>
    </lineage>
</organism>